<proteinExistence type="predicted"/>
<dbReference type="EC" id="2.7.7.48" evidence="1"/>
<feature type="domain" description="RdRp catalytic" evidence="10">
    <location>
        <begin position="335"/>
        <end position="483"/>
    </location>
</feature>
<evidence type="ECO:0000256" key="7">
    <source>
        <dbReference type="ARBA" id="ARBA00030248"/>
    </source>
</evidence>
<dbReference type="PROSITE" id="PS50522">
    <property type="entry name" value="RDRP_PHAGE"/>
    <property type="match status" value="1"/>
</dbReference>
<name>A0A8S5L5W5_9VIRU</name>
<keyword evidence="4" id="KW-0548">Nucleotidyltransferase</keyword>
<feature type="binding site" evidence="9">
    <location>
        <position position="451"/>
    </location>
    <ligand>
        <name>Mg(2+)</name>
        <dbReference type="ChEBI" id="CHEBI:18420"/>
        <label>2</label>
    </ligand>
</feature>
<dbReference type="GO" id="GO:0039694">
    <property type="term" value="P:viral RNA genome replication"/>
    <property type="evidence" value="ECO:0007669"/>
    <property type="project" value="InterPro"/>
</dbReference>
<evidence type="ECO:0000313" key="12">
    <source>
        <dbReference type="Proteomes" id="UP000679086"/>
    </source>
</evidence>
<evidence type="ECO:0000256" key="9">
    <source>
        <dbReference type="PIRSR" id="PIRSR605093-1"/>
    </source>
</evidence>
<comment type="cofactor">
    <cofactor evidence="9">
        <name>Mg(2+)</name>
        <dbReference type="ChEBI" id="CHEBI:18420"/>
    </cofactor>
    <text evidence="9">Binds 2 Mg(2+) per subunit.</text>
</comment>
<feature type="binding site" evidence="9">
    <location>
        <position position="350"/>
    </location>
    <ligand>
        <name>Mg(2+)</name>
        <dbReference type="ChEBI" id="CHEBI:18420"/>
        <label>2</label>
    </ligand>
</feature>
<organism evidence="11 12">
    <name type="scientific">ssRNA phage SRR7976325_27</name>
    <dbReference type="NCBI Taxonomy" id="2786715"/>
    <lineage>
        <taxon>Viruses</taxon>
        <taxon>Riboviria</taxon>
        <taxon>Orthornavirae</taxon>
        <taxon>Lenarviricota</taxon>
        <taxon>Leviviricetes</taxon>
        <taxon>Timlovirales</taxon>
        <taxon>Steitzviridae</taxon>
        <taxon>Metsavirus</taxon>
        <taxon>Metsavirus lutivivens</taxon>
    </lineage>
</organism>
<keyword evidence="5" id="KW-0547">Nucleotide-binding</keyword>
<evidence type="ECO:0000256" key="2">
    <source>
        <dbReference type="ARBA" id="ARBA00022484"/>
    </source>
</evidence>
<keyword evidence="12" id="KW-1185">Reference proteome</keyword>
<keyword evidence="3" id="KW-0808">Transferase</keyword>
<feature type="binding site" evidence="9">
    <location>
        <position position="452"/>
    </location>
    <ligand>
        <name>Mg(2+)</name>
        <dbReference type="ChEBI" id="CHEBI:18420"/>
        <label>2</label>
    </ligand>
</feature>
<comment type="catalytic activity">
    <reaction evidence="8">
        <text>RNA(n) + a ribonucleoside 5'-triphosphate = RNA(n+1) + diphosphate</text>
        <dbReference type="Rhea" id="RHEA:21248"/>
        <dbReference type="Rhea" id="RHEA-COMP:14527"/>
        <dbReference type="Rhea" id="RHEA-COMP:17342"/>
        <dbReference type="ChEBI" id="CHEBI:33019"/>
        <dbReference type="ChEBI" id="CHEBI:61557"/>
        <dbReference type="ChEBI" id="CHEBI:140395"/>
        <dbReference type="EC" id="2.7.7.48"/>
    </reaction>
</comment>
<keyword evidence="2 11" id="KW-0696">RNA-directed RNA polymerase</keyword>
<evidence type="ECO:0000256" key="5">
    <source>
        <dbReference type="ARBA" id="ARBA00022741"/>
    </source>
</evidence>
<dbReference type="InterPro" id="IPR007096">
    <property type="entry name" value="RNA-dir_Rpol_cat_phage"/>
</dbReference>
<sequence>MSKSHVDRNVQELSKVWECILVDAAHAFPANAMDFERDLIRCERLVRARGIRVFLLDLPALAKHLDRSLDNGQYNPSNLPLTKRAGHGVVMPKFLGSLYLLIFEPNGRLRDDADIEAVFFLRQLLLFAKKFTIDCPRSAVVAAVATMVDHDKTLPEPKQFWQDHNVLPINAGYVSFSRDLDCRKRGVSSGLSANLDVISKLVFSGMPDFCPTTHRFKHGPGAISEVSGPVNKYDWYSWPEELERCFPICDYGFHNYGSWASHAATVSTGGSLNSSPSSSRLIAVPKTYAGPRLIAAEPNSKMWCQQSLLDYLVSTCDKSWISDFVRFNDQRLNQGLATWGSVGGHLSTIDLSMASDCVTPDFVFMLFRRKPKLLEAIRAARTSVVSQQLAPGASDTIVLRKLSTMGNAYTFPIESICFLAITLAAVLTHRGQTVTLSAIRALRFSVSVFGDDIIVPSDCREAVIEALEKFHFRVNTDKSYGTGKFRESCGVDSFRGHNVTPVYYRRHYDAKPESLASVLDTSNRFYRKYLLNTSNYLASTLPRGIRQVAQGSGAFGLECRSMLSNCHIKARYNAALHRHELRCLTIKSKVTKQPTGGDYALFQYFTESPSPLTAWTNGYVRRTKQKIVWSWVGSY</sequence>
<protein>
    <recommendedName>
        <fullName evidence="1">RNA-directed RNA polymerase</fullName>
        <ecNumber evidence="1">2.7.7.48</ecNumber>
    </recommendedName>
    <alternativeName>
        <fullName evidence="7">RNA replicase beta chain</fullName>
    </alternativeName>
</protein>
<dbReference type="EMBL" id="BK014193">
    <property type="protein sequence ID" value="DAD52746.1"/>
    <property type="molecule type" value="Genomic_RNA"/>
</dbReference>
<keyword evidence="9" id="KW-0479">Metal-binding</keyword>
<dbReference type="InterPro" id="IPR043502">
    <property type="entry name" value="DNA/RNA_pol_sf"/>
</dbReference>
<gene>
    <name evidence="11" type="primary">SRR7976325_27_3</name>
</gene>
<dbReference type="GO" id="GO:0046872">
    <property type="term" value="F:metal ion binding"/>
    <property type="evidence" value="ECO:0007669"/>
    <property type="project" value="UniProtKB-KW"/>
</dbReference>
<reference evidence="11" key="1">
    <citation type="submission" date="2020-09" db="EMBL/GenBank/DDBJ databases">
        <title>Leviviricetes taxonomy.</title>
        <authorList>
            <person name="Stockdale S.R."/>
            <person name="Callanan J."/>
            <person name="Adriaenssens E.M."/>
            <person name="Kuhn J.H."/>
            <person name="Rumnieks J."/>
            <person name="Shkoporov A."/>
            <person name="Draper L.A."/>
            <person name="Ross P."/>
            <person name="Hill C."/>
        </authorList>
    </citation>
    <scope>NUCLEOTIDE SEQUENCE</scope>
</reference>
<evidence type="ECO:0000256" key="4">
    <source>
        <dbReference type="ARBA" id="ARBA00022695"/>
    </source>
</evidence>
<evidence type="ECO:0000256" key="6">
    <source>
        <dbReference type="ARBA" id="ARBA00022953"/>
    </source>
</evidence>
<keyword evidence="6" id="KW-0693">Viral RNA replication</keyword>
<dbReference type="GO" id="GO:0000166">
    <property type="term" value="F:nucleotide binding"/>
    <property type="evidence" value="ECO:0007669"/>
    <property type="project" value="UniProtKB-KW"/>
</dbReference>
<evidence type="ECO:0000256" key="8">
    <source>
        <dbReference type="ARBA" id="ARBA00048744"/>
    </source>
</evidence>
<keyword evidence="9" id="KW-0460">Magnesium</keyword>
<dbReference type="KEGG" id="vg:80400493"/>
<dbReference type="InterPro" id="IPR005093">
    <property type="entry name" value="RNArep_beta"/>
</dbReference>
<evidence type="ECO:0000256" key="3">
    <source>
        <dbReference type="ARBA" id="ARBA00022679"/>
    </source>
</evidence>
<dbReference type="Pfam" id="PF03431">
    <property type="entry name" value="RNA_replicase_B"/>
    <property type="match status" value="1"/>
</dbReference>
<accession>A0A8S5L5W5</accession>
<dbReference type="SUPFAM" id="SSF56672">
    <property type="entry name" value="DNA/RNA polymerases"/>
    <property type="match status" value="1"/>
</dbReference>
<dbReference type="Proteomes" id="UP000679086">
    <property type="component" value="Segment"/>
</dbReference>
<dbReference type="RefSeq" id="YP_010770920.1">
    <property type="nucleotide sequence ID" value="NC_074431.1"/>
</dbReference>
<evidence type="ECO:0000313" key="11">
    <source>
        <dbReference type="EMBL" id="DAD52746.1"/>
    </source>
</evidence>
<evidence type="ECO:0000259" key="10">
    <source>
        <dbReference type="PROSITE" id="PS50522"/>
    </source>
</evidence>
<evidence type="ECO:0000256" key="1">
    <source>
        <dbReference type="ARBA" id="ARBA00012494"/>
    </source>
</evidence>
<dbReference type="GO" id="GO:0003968">
    <property type="term" value="F:RNA-directed RNA polymerase activity"/>
    <property type="evidence" value="ECO:0007669"/>
    <property type="project" value="UniProtKB-KW"/>
</dbReference>
<dbReference type="GeneID" id="80400493"/>